<dbReference type="Pfam" id="PF07813">
    <property type="entry name" value="LTXXQ"/>
    <property type="match status" value="1"/>
</dbReference>
<dbReference type="EMBL" id="CP063982">
    <property type="protein sequence ID" value="UOD50902.1"/>
    <property type="molecule type" value="Genomic_DNA"/>
</dbReference>
<dbReference type="Proteomes" id="UP000831607">
    <property type="component" value="Chromosome"/>
</dbReference>
<evidence type="ECO:0000256" key="1">
    <source>
        <dbReference type="SAM" id="MobiDB-lite"/>
    </source>
</evidence>
<name>A0ABY4APD7_9BURK</name>
<sequence length="169" mass="18911">MTNRKFARSAIAGLSMALASGAVLAYGGGHGDKMGKGSCNDKSARMEHGQKQRGGMMQLPSAVIEKLNLTDAQKAAFFDAQTASKAMRDSMRETMRDAREQRKSATESGKFDPREMFKQQDERMGKMQQARQSIQQQWLGFWDTLSDEQKSVVQDYMQSKVQSKKSKQS</sequence>
<evidence type="ECO:0000313" key="3">
    <source>
        <dbReference type="EMBL" id="UOD50902.1"/>
    </source>
</evidence>
<accession>A0ABY4APD7</accession>
<feature type="signal peptide" evidence="2">
    <location>
        <begin position="1"/>
        <end position="25"/>
    </location>
</feature>
<proteinExistence type="predicted"/>
<feature type="chain" id="PRO_5045857480" evidence="2">
    <location>
        <begin position="26"/>
        <end position="169"/>
    </location>
</feature>
<feature type="region of interest" description="Disordered" evidence="1">
    <location>
        <begin position="36"/>
        <end position="55"/>
    </location>
</feature>
<dbReference type="InterPro" id="IPR012899">
    <property type="entry name" value="LTXXQ"/>
</dbReference>
<reference evidence="3 4" key="1">
    <citation type="submission" date="2020-11" db="EMBL/GenBank/DDBJ databases">
        <title>Algicoccus daihaiensis sp.nov., isolated from Daihai Lake in Inner Mongolia.</title>
        <authorList>
            <person name="Kai J."/>
        </authorList>
    </citation>
    <scope>NUCLEOTIDE SEQUENCE [LARGE SCALE GENOMIC DNA]</scope>
    <source>
        <strain evidence="4">f23</strain>
    </source>
</reference>
<feature type="region of interest" description="Disordered" evidence="1">
    <location>
        <begin position="88"/>
        <end position="110"/>
    </location>
</feature>
<dbReference type="RefSeq" id="WP_243479315.1">
    <property type="nucleotide sequence ID" value="NZ_CP063982.1"/>
</dbReference>
<gene>
    <name evidence="3" type="ORF">DHf2319_02975</name>
</gene>
<keyword evidence="2" id="KW-0732">Signal</keyword>
<organism evidence="3 4">
    <name type="scientific">Orrella daihaiensis</name>
    <dbReference type="NCBI Taxonomy" id="2782176"/>
    <lineage>
        <taxon>Bacteria</taxon>
        <taxon>Pseudomonadati</taxon>
        <taxon>Pseudomonadota</taxon>
        <taxon>Betaproteobacteria</taxon>
        <taxon>Burkholderiales</taxon>
        <taxon>Alcaligenaceae</taxon>
        <taxon>Orrella</taxon>
    </lineage>
</organism>
<dbReference type="Gene3D" id="1.20.120.1490">
    <property type="match status" value="1"/>
</dbReference>
<protein>
    <submittedName>
        <fullName evidence="3">Spy/CpxP family protein refolding chaperone</fullName>
    </submittedName>
</protein>
<evidence type="ECO:0000256" key="2">
    <source>
        <dbReference type="SAM" id="SignalP"/>
    </source>
</evidence>
<evidence type="ECO:0000313" key="4">
    <source>
        <dbReference type="Proteomes" id="UP000831607"/>
    </source>
</evidence>
<keyword evidence="4" id="KW-1185">Reference proteome</keyword>